<dbReference type="GO" id="GO:0005829">
    <property type="term" value="C:cytosol"/>
    <property type="evidence" value="ECO:0007669"/>
    <property type="project" value="TreeGrafter"/>
</dbReference>
<dbReference type="AlphaFoldDB" id="A0AA37TSU3"/>
<feature type="binding site" evidence="4">
    <location>
        <position position="182"/>
    </location>
    <ligand>
        <name>substrate</name>
    </ligand>
</feature>
<dbReference type="InterPro" id="IPR007440">
    <property type="entry name" value="Chorismate--pyruvate_lyase"/>
</dbReference>
<dbReference type="EMBL" id="BSPO01000002">
    <property type="protein sequence ID" value="GLS83532.1"/>
    <property type="molecule type" value="Genomic_DNA"/>
</dbReference>
<feature type="binding site" evidence="4">
    <location>
        <position position="86"/>
    </location>
    <ligand>
        <name>substrate</name>
    </ligand>
</feature>
<gene>
    <name evidence="4 5" type="primary">ubiC</name>
    <name evidence="5" type="ORF">GCM10007894_15090</name>
</gene>
<dbReference type="SUPFAM" id="SSF64288">
    <property type="entry name" value="Chorismate lyase-like"/>
    <property type="match status" value="1"/>
</dbReference>
<protein>
    <recommendedName>
        <fullName evidence="4">Probable chorismate pyruvate-lyase</fullName>
        <shortName evidence="4">CL</shortName>
        <shortName evidence="4">CPL</shortName>
        <ecNumber evidence="4">4.1.3.40</ecNumber>
    </recommendedName>
</protein>
<evidence type="ECO:0000256" key="4">
    <source>
        <dbReference type="HAMAP-Rule" id="MF_01632"/>
    </source>
</evidence>
<name>A0AA37TSU3_9GAMM</name>
<sequence length="195" mass="22349">MSLESTRINMERLSFPYGGYANWQKFSQLRCQPYGILSQWLQSQDSLTERLKALDLGFEVEVLGEQAMMLCDNEKTSTSDEVYWVREVLLHLDNQPWIFARTVIPQSLLAISNIDFKQLGNRPLGEVLFNTTPFEQGPLTFAEHACDTPVFQAFAKDNVWSGALWGRRRPFHHQQKTLTVAETFLPAACAYLQSL</sequence>
<dbReference type="HAMAP" id="MF_01632">
    <property type="entry name" value="UbiC"/>
    <property type="match status" value="1"/>
</dbReference>
<dbReference type="GO" id="GO:0008813">
    <property type="term" value="F:chorismate lyase activity"/>
    <property type="evidence" value="ECO:0007669"/>
    <property type="project" value="UniProtKB-UniRule"/>
</dbReference>
<dbReference type="PANTHER" id="PTHR38683">
    <property type="entry name" value="CHORISMATE PYRUVATE-LYASE"/>
    <property type="match status" value="1"/>
</dbReference>
<dbReference type="InterPro" id="IPR028978">
    <property type="entry name" value="Chorismate_lyase_/UTRA_dom_sf"/>
</dbReference>
<keyword evidence="3 4" id="KW-0456">Lyase</keyword>
<dbReference type="Gene3D" id="3.40.1410.10">
    <property type="entry name" value="Chorismate lyase-like"/>
    <property type="match status" value="1"/>
</dbReference>
<keyword evidence="6" id="KW-1185">Reference proteome</keyword>
<evidence type="ECO:0000256" key="1">
    <source>
        <dbReference type="ARBA" id="ARBA00022490"/>
    </source>
</evidence>
<comment type="caution">
    <text evidence="4">Lacks conserved residue(s) required for the propagation of feature annotation.</text>
</comment>
<proteinExistence type="inferred from homology"/>
<evidence type="ECO:0000256" key="3">
    <source>
        <dbReference type="ARBA" id="ARBA00023239"/>
    </source>
</evidence>
<comment type="function">
    <text evidence="4">Removes the pyruvyl group from chorismate, with concomitant aromatization of the ring, to provide 4-hydroxybenzoate (4HB) for the ubiquinone pathway.</text>
</comment>
<organism evidence="5 6">
    <name type="scientific">Paraferrimonas haliotis</name>
    <dbReference type="NCBI Taxonomy" id="2013866"/>
    <lineage>
        <taxon>Bacteria</taxon>
        <taxon>Pseudomonadati</taxon>
        <taxon>Pseudomonadota</taxon>
        <taxon>Gammaproteobacteria</taxon>
        <taxon>Alteromonadales</taxon>
        <taxon>Ferrimonadaceae</taxon>
        <taxon>Paraferrimonas</taxon>
    </lineage>
</organism>
<comment type="pathway">
    <text evidence="4">Cofactor biosynthesis; ubiquinone biosynthesis.</text>
</comment>
<evidence type="ECO:0000313" key="5">
    <source>
        <dbReference type="EMBL" id="GLS83532.1"/>
    </source>
</evidence>
<keyword evidence="4 5" id="KW-0670">Pyruvate</keyword>
<comment type="subcellular location">
    <subcellularLocation>
        <location evidence="4">Cytoplasm</location>
    </subcellularLocation>
</comment>
<dbReference type="GO" id="GO:0006744">
    <property type="term" value="P:ubiquinone biosynthetic process"/>
    <property type="evidence" value="ECO:0007669"/>
    <property type="project" value="UniProtKB-UniRule"/>
</dbReference>
<comment type="similarity">
    <text evidence="4">Belongs to the UbiC family.</text>
</comment>
<dbReference type="EC" id="4.1.3.40" evidence="4"/>
<accession>A0AA37TSU3</accession>
<dbReference type="Pfam" id="PF04345">
    <property type="entry name" value="Chor_lyase"/>
    <property type="match status" value="1"/>
</dbReference>
<reference evidence="5 6" key="1">
    <citation type="journal article" date="2014" name="Int. J. Syst. Evol. Microbiol.">
        <title>Complete genome sequence of Corynebacterium casei LMG S-19264T (=DSM 44701T), isolated from a smear-ripened cheese.</title>
        <authorList>
            <consortium name="US DOE Joint Genome Institute (JGI-PGF)"/>
            <person name="Walter F."/>
            <person name="Albersmeier A."/>
            <person name="Kalinowski J."/>
            <person name="Ruckert C."/>
        </authorList>
    </citation>
    <scope>NUCLEOTIDE SEQUENCE [LARGE SCALE GENOMIC DNA]</scope>
    <source>
        <strain evidence="5 6">NBRC 112785</strain>
    </source>
</reference>
<keyword evidence="2 4" id="KW-0831">Ubiquinone biosynthesis</keyword>
<comment type="catalytic activity">
    <reaction evidence="4">
        <text>chorismate = 4-hydroxybenzoate + pyruvate</text>
        <dbReference type="Rhea" id="RHEA:16505"/>
        <dbReference type="ChEBI" id="CHEBI:15361"/>
        <dbReference type="ChEBI" id="CHEBI:17879"/>
        <dbReference type="ChEBI" id="CHEBI:29748"/>
        <dbReference type="EC" id="4.1.3.40"/>
    </reaction>
</comment>
<keyword evidence="1 4" id="KW-0963">Cytoplasm</keyword>
<dbReference type="PANTHER" id="PTHR38683:SF1">
    <property type="entry name" value="CHORISMATE PYRUVATE-LYASE"/>
    <property type="match status" value="1"/>
</dbReference>
<evidence type="ECO:0000313" key="6">
    <source>
        <dbReference type="Proteomes" id="UP001157439"/>
    </source>
</evidence>
<dbReference type="GO" id="GO:0042866">
    <property type="term" value="P:pyruvate biosynthetic process"/>
    <property type="evidence" value="ECO:0007669"/>
    <property type="project" value="UniProtKB-UniRule"/>
</dbReference>
<evidence type="ECO:0000256" key="2">
    <source>
        <dbReference type="ARBA" id="ARBA00022688"/>
    </source>
</evidence>
<feature type="binding site" evidence="4">
    <location>
        <position position="124"/>
    </location>
    <ligand>
        <name>substrate</name>
    </ligand>
</feature>
<dbReference type="Proteomes" id="UP001157439">
    <property type="component" value="Unassembled WGS sequence"/>
</dbReference>
<comment type="caution">
    <text evidence="5">The sequence shown here is derived from an EMBL/GenBank/DDBJ whole genome shotgun (WGS) entry which is preliminary data.</text>
</comment>